<evidence type="ECO:0000313" key="12">
    <source>
        <dbReference type="Proteomes" id="UP000053617"/>
    </source>
</evidence>
<gene>
    <name evidence="11" type="ORF">Z518_07131</name>
</gene>
<dbReference type="HOGENOM" id="CLU_014853_3_0_1"/>
<evidence type="ECO:0000256" key="5">
    <source>
        <dbReference type="ARBA" id="ARBA00022927"/>
    </source>
</evidence>
<evidence type="ECO:0000256" key="1">
    <source>
        <dbReference type="ARBA" id="ARBA00004395"/>
    </source>
</evidence>
<feature type="domain" description="COG4 transport protein middle alpha-helical bundle" evidence="10">
    <location>
        <begin position="179"/>
        <end position="516"/>
    </location>
</feature>
<keyword evidence="12" id="KW-1185">Reference proteome</keyword>
<feature type="region of interest" description="Disordered" evidence="9">
    <location>
        <begin position="338"/>
        <end position="362"/>
    </location>
</feature>
<dbReference type="OrthoDB" id="47059at2759"/>
<dbReference type="GO" id="GO:0015031">
    <property type="term" value="P:protein transport"/>
    <property type="evidence" value="ECO:0007669"/>
    <property type="project" value="UniProtKB-KW"/>
</dbReference>
<dbReference type="InterPro" id="IPR048684">
    <property type="entry name" value="COG4_C"/>
</dbReference>
<keyword evidence="6" id="KW-0333">Golgi apparatus</keyword>
<dbReference type="PANTHER" id="PTHR24016">
    <property type="entry name" value="CONSERVED OLIGOMERIC GOLGI COMPLEX SUBUNIT 4"/>
    <property type="match status" value="1"/>
</dbReference>
<dbReference type="SMART" id="SM00762">
    <property type="entry name" value="Cog4"/>
    <property type="match status" value="1"/>
</dbReference>
<dbReference type="PANTHER" id="PTHR24016:SF0">
    <property type="entry name" value="CONSERVED OLIGOMERIC GOLGI COMPLEX SUBUNIT 4"/>
    <property type="match status" value="1"/>
</dbReference>
<dbReference type="Proteomes" id="UP000053617">
    <property type="component" value="Unassembled WGS sequence"/>
</dbReference>
<keyword evidence="4" id="KW-0813">Transport</keyword>
<dbReference type="VEuPathDB" id="FungiDB:Z518_07131"/>
<reference evidence="11 12" key="1">
    <citation type="submission" date="2015-01" db="EMBL/GenBank/DDBJ databases">
        <title>The Genome Sequence of Rhinocladiella mackenzie CBS 650.93.</title>
        <authorList>
            <consortium name="The Broad Institute Genomics Platform"/>
            <person name="Cuomo C."/>
            <person name="de Hoog S."/>
            <person name="Gorbushina A."/>
            <person name="Stielow B."/>
            <person name="Teixiera M."/>
            <person name="Abouelleil A."/>
            <person name="Chapman S.B."/>
            <person name="Priest M."/>
            <person name="Young S.K."/>
            <person name="Wortman J."/>
            <person name="Nusbaum C."/>
            <person name="Birren B."/>
        </authorList>
    </citation>
    <scope>NUCLEOTIDE SEQUENCE [LARGE SCALE GENOMIC DNA]</scope>
    <source>
        <strain evidence="11 12">CBS 650.93</strain>
    </source>
</reference>
<dbReference type="RefSeq" id="XP_013270714.1">
    <property type="nucleotide sequence ID" value="XM_013415260.1"/>
</dbReference>
<keyword evidence="7" id="KW-0472">Membrane</keyword>
<evidence type="ECO:0000256" key="9">
    <source>
        <dbReference type="SAM" id="MobiDB-lite"/>
    </source>
</evidence>
<evidence type="ECO:0000256" key="6">
    <source>
        <dbReference type="ARBA" id="ARBA00023034"/>
    </source>
</evidence>
<dbReference type="GO" id="GO:0000139">
    <property type="term" value="C:Golgi membrane"/>
    <property type="evidence" value="ECO:0007669"/>
    <property type="project" value="UniProtKB-SubCell"/>
</dbReference>
<evidence type="ECO:0000313" key="11">
    <source>
        <dbReference type="EMBL" id="KIX03578.1"/>
    </source>
</evidence>
<evidence type="ECO:0000259" key="10">
    <source>
        <dbReference type="SMART" id="SM00762"/>
    </source>
</evidence>
<comment type="similarity">
    <text evidence="2">Belongs to the COG4 family.</text>
</comment>
<dbReference type="Gene3D" id="1.20.58.1970">
    <property type="match status" value="1"/>
</dbReference>
<evidence type="ECO:0000256" key="4">
    <source>
        <dbReference type="ARBA" id="ARBA00022448"/>
    </source>
</evidence>
<dbReference type="Pfam" id="PF08318">
    <property type="entry name" value="COG4_m"/>
    <property type="match status" value="1"/>
</dbReference>
<name>A0A0D2GZH3_9EURO</name>
<evidence type="ECO:0000256" key="3">
    <source>
        <dbReference type="ARBA" id="ARBA00020975"/>
    </source>
</evidence>
<dbReference type="EMBL" id="KN847479">
    <property type="protein sequence ID" value="KIX03578.1"/>
    <property type="molecule type" value="Genomic_DNA"/>
</dbReference>
<proteinExistence type="inferred from homology"/>
<dbReference type="AlphaFoldDB" id="A0A0D2GZH3"/>
<feature type="compositionally biased region" description="Polar residues" evidence="9">
    <location>
        <begin position="340"/>
        <end position="351"/>
    </location>
</feature>
<dbReference type="GeneID" id="25295202"/>
<dbReference type="InterPro" id="IPR013167">
    <property type="entry name" value="COG4_M"/>
</dbReference>
<protein>
    <recommendedName>
        <fullName evidence="3">Conserved oligomeric Golgi complex subunit 4</fullName>
    </recommendedName>
    <alternativeName>
        <fullName evidence="8">Component of oligomeric Golgi complex 4</fullName>
    </alternativeName>
</protein>
<dbReference type="Pfam" id="PF20662">
    <property type="entry name" value="COG4_C"/>
    <property type="match status" value="1"/>
</dbReference>
<evidence type="ECO:0000256" key="2">
    <source>
        <dbReference type="ARBA" id="ARBA00009215"/>
    </source>
</evidence>
<sequence length="787" mass="87745">MIPNGHVSEFETEQESITVYNAKSVSEIRAALTELHEKEATVTSQLDALVSAQKDLQRELGRLDLFRINATAQASKVRAVSNGMLSDAASNAKRISNSVKKLDLEQERVKATLTVVEQVGELKACVLGVSGSMGAAQDWETAASYLSRASKIPGEVVNGSFAARVVPTAEVPDTPAVTLETASESLCNLFLREFDKAVKENDGARITRFFKLFPLINRSDVGLDVYGRYVCQGVATRARSSLNAGTGGNQSKDGFFYANALTRLFEHIAQIIDGHGGLVERHYGPGKLARVIERLQVEADLQGGIILDTWSDERRIDRQLTDIKSYAFTFLVQSFMPAQRGSTGTPRTNSPAPGRGSEDESVDMRQVDALLNEMALMLGKWSLYTRFISDKCRDPNSANGSLHMPPFLLNSSLMRKVHDKLLSPFNTMTTFFFRRSVEKAFQLDEQPPDLSLNPHKPLNSNPPHVTSAIEDIMYIVNKVLQQSLATSQKLVVSNVVPTLGRVLGSDFIGMEQRKMRDESYPKAAIQGQLPPEATIVAFLVLINNLDVAKDYVDQIVRARLEITPGSPHQPLEDLFPEEGEAEAIAATLISFSTIFSDKANELVSDGINVVFHNVMKPRLRPILMDAFRDTDYQLSREQLQELAAEMDGNAATDGFSDEVRMRFQLGWDALTKPIGRIMTERTFDQLLAIVVTYLSKMIEKRLWTYHGRVNDVGAARLEHDVNEIVKVVVKGQKYSFREAFLRCSQICMIMNMDEEEWEESINSGSEFADKLRPEERVRARNMVKEYA</sequence>
<evidence type="ECO:0000256" key="7">
    <source>
        <dbReference type="ARBA" id="ARBA00023136"/>
    </source>
</evidence>
<accession>A0A0D2GZH3</accession>
<dbReference type="InterPro" id="IPR048680">
    <property type="entry name" value="COG4_N"/>
</dbReference>
<dbReference type="STRING" id="1442369.A0A0D2GZH3"/>
<keyword evidence="5" id="KW-0653">Protein transport</keyword>
<dbReference type="Pfam" id="PF20663">
    <property type="entry name" value="COG4_N"/>
    <property type="match status" value="1"/>
</dbReference>
<comment type="subcellular location">
    <subcellularLocation>
        <location evidence="1">Golgi apparatus membrane</location>
        <topology evidence="1">Peripheral membrane protein</topology>
    </subcellularLocation>
</comment>
<dbReference type="InterPro" id="IPR048682">
    <property type="entry name" value="COG4"/>
</dbReference>
<organism evidence="11 12">
    <name type="scientific">Rhinocladiella mackenziei CBS 650.93</name>
    <dbReference type="NCBI Taxonomy" id="1442369"/>
    <lineage>
        <taxon>Eukaryota</taxon>
        <taxon>Fungi</taxon>
        <taxon>Dikarya</taxon>
        <taxon>Ascomycota</taxon>
        <taxon>Pezizomycotina</taxon>
        <taxon>Eurotiomycetes</taxon>
        <taxon>Chaetothyriomycetidae</taxon>
        <taxon>Chaetothyriales</taxon>
        <taxon>Herpotrichiellaceae</taxon>
        <taxon>Rhinocladiella</taxon>
    </lineage>
</organism>
<evidence type="ECO:0000256" key="8">
    <source>
        <dbReference type="ARBA" id="ARBA00031340"/>
    </source>
</evidence>